<evidence type="ECO:0000256" key="8">
    <source>
        <dbReference type="ARBA" id="ARBA00030091"/>
    </source>
</evidence>
<dbReference type="PROSITE" id="PS50020">
    <property type="entry name" value="WW_DOMAIN_2"/>
    <property type="match status" value="1"/>
</dbReference>
<feature type="compositionally biased region" description="Low complexity" evidence="10">
    <location>
        <begin position="109"/>
        <end position="123"/>
    </location>
</feature>
<feature type="compositionally biased region" description="Polar residues" evidence="10">
    <location>
        <begin position="64"/>
        <end position="86"/>
    </location>
</feature>
<dbReference type="GO" id="GO:0005634">
    <property type="term" value="C:nucleus"/>
    <property type="evidence" value="ECO:0007669"/>
    <property type="project" value="UniProtKB-SubCell"/>
</dbReference>
<name>A0A068RGQ7_9FUNG</name>
<feature type="domain" description="Post-SET" evidence="13">
    <location>
        <begin position="351"/>
        <end position="367"/>
    </location>
</feature>
<evidence type="ECO:0000256" key="5">
    <source>
        <dbReference type="ARBA" id="ARBA00022679"/>
    </source>
</evidence>
<dbReference type="SMART" id="SM00508">
    <property type="entry name" value="PostSET"/>
    <property type="match status" value="1"/>
</dbReference>
<keyword evidence="5" id="KW-0808">Transferase</keyword>
<evidence type="ECO:0000256" key="4">
    <source>
        <dbReference type="ARBA" id="ARBA00022603"/>
    </source>
</evidence>
<keyword evidence="7" id="KW-0539">Nucleus</keyword>
<evidence type="ECO:0000256" key="10">
    <source>
        <dbReference type="SAM" id="MobiDB-lite"/>
    </source>
</evidence>
<proteinExistence type="predicted"/>
<feature type="compositionally biased region" description="Basic and acidic residues" evidence="10">
    <location>
        <begin position="87"/>
        <end position="104"/>
    </location>
</feature>
<dbReference type="VEuPathDB" id="FungiDB:LCOR_01104.1"/>
<dbReference type="InterPro" id="IPR046341">
    <property type="entry name" value="SET_dom_sf"/>
</dbReference>
<evidence type="ECO:0000256" key="3">
    <source>
        <dbReference type="ARBA" id="ARBA00022454"/>
    </source>
</evidence>
<comment type="caution">
    <text evidence="15">The sequence shown here is derived from an EMBL/GenBank/DDBJ whole genome shotgun (WGS) entry which is preliminary data.</text>
</comment>
<feature type="compositionally biased region" description="Polar residues" evidence="10">
    <location>
        <begin position="764"/>
        <end position="792"/>
    </location>
</feature>
<feature type="region of interest" description="Disordered" evidence="10">
    <location>
        <begin position="64"/>
        <end position="133"/>
    </location>
</feature>
<dbReference type="PROSITE" id="PS51215">
    <property type="entry name" value="AWS"/>
    <property type="match status" value="1"/>
</dbReference>
<dbReference type="GO" id="GO:0005694">
    <property type="term" value="C:chromosome"/>
    <property type="evidence" value="ECO:0007669"/>
    <property type="project" value="UniProtKB-SubCell"/>
</dbReference>
<keyword evidence="4" id="KW-0489">Methyltransferase</keyword>
<dbReference type="Gene3D" id="2.170.270.10">
    <property type="entry name" value="SET domain"/>
    <property type="match status" value="1"/>
</dbReference>
<comment type="subcellular location">
    <subcellularLocation>
        <location evidence="2">Chromosome</location>
    </subcellularLocation>
    <subcellularLocation>
        <location evidence="1">Nucleus</location>
    </subcellularLocation>
</comment>
<dbReference type="PANTHER" id="PTHR46711">
    <property type="entry name" value="HISTONE-LYSINE N-METHYLTRANSFERASE SETD2"/>
    <property type="match status" value="1"/>
</dbReference>
<dbReference type="SUPFAM" id="SSF82199">
    <property type="entry name" value="SET domain"/>
    <property type="match status" value="1"/>
</dbReference>
<feature type="domain" description="SET" evidence="12">
    <location>
        <begin position="227"/>
        <end position="344"/>
    </location>
</feature>
<evidence type="ECO:0000256" key="6">
    <source>
        <dbReference type="ARBA" id="ARBA00022691"/>
    </source>
</evidence>
<dbReference type="Pfam" id="PF00397">
    <property type="entry name" value="WW"/>
    <property type="match status" value="1"/>
</dbReference>
<organism evidence="15 16">
    <name type="scientific">Lichtheimia corymbifera JMRC:FSU:9682</name>
    <dbReference type="NCBI Taxonomy" id="1263082"/>
    <lineage>
        <taxon>Eukaryota</taxon>
        <taxon>Fungi</taxon>
        <taxon>Fungi incertae sedis</taxon>
        <taxon>Mucoromycota</taxon>
        <taxon>Mucoromycotina</taxon>
        <taxon>Mucoromycetes</taxon>
        <taxon>Mucorales</taxon>
        <taxon>Lichtheimiaceae</taxon>
        <taxon>Lichtheimia</taxon>
    </lineage>
</organism>
<evidence type="ECO:0000259" key="13">
    <source>
        <dbReference type="PROSITE" id="PS50868"/>
    </source>
</evidence>
<dbReference type="PANTHER" id="PTHR46711:SF1">
    <property type="entry name" value="HISTONE-LYSINE N-METHYLTRANSFERASE SETD2"/>
    <property type="match status" value="1"/>
</dbReference>
<dbReference type="InterPro" id="IPR036020">
    <property type="entry name" value="WW_dom_sf"/>
</dbReference>
<accession>A0A068RGQ7</accession>
<dbReference type="Gene3D" id="2.20.70.10">
    <property type="match status" value="1"/>
</dbReference>
<dbReference type="InterPro" id="IPR006560">
    <property type="entry name" value="AWS_dom"/>
</dbReference>
<dbReference type="OrthoDB" id="422362at2759"/>
<dbReference type="InterPro" id="IPR001202">
    <property type="entry name" value="WW_dom"/>
</dbReference>
<evidence type="ECO:0000259" key="14">
    <source>
        <dbReference type="PROSITE" id="PS51215"/>
    </source>
</evidence>
<feature type="domain" description="AWS" evidence="14">
    <location>
        <begin position="170"/>
        <end position="225"/>
    </location>
</feature>
<gene>
    <name evidence="15" type="ORF">LCOR_01104.1</name>
</gene>
<feature type="region of interest" description="Disordered" evidence="10">
    <location>
        <begin position="760"/>
        <end position="803"/>
    </location>
</feature>
<dbReference type="GO" id="GO:0140955">
    <property type="term" value="F:histone H3K36 trimethyltransferase activity"/>
    <property type="evidence" value="ECO:0007669"/>
    <property type="project" value="UniProtKB-EC"/>
</dbReference>
<dbReference type="SUPFAM" id="SSF47676">
    <property type="entry name" value="Conserved domain common to transcription factors TFIIS, elongin A, CRSP70"/>
    <property type="match status" value="1"/>
</dbReference>
<feature type="compositionally biased region" description="Low complexity" evidence="10">
    <location>
        <begin position="691"/>
        <end position="700"/>
    </location>
</feature>
<feature type="region of interest" description="Disordered" evidence="10">
    <location>
        <begin position="681"/>
        <end position="710"/>
    </location>
</feature>
<dbReference type="Pfam" id="PF17907">
    <property type="entry name" value="AWS"/>
    <property type="match status" value="1"/>
</dbReference>
<dbReference type="InterPro" id="IPR042294">
    <property type="entry name" value="SETD2_animal"/>
</dbReference>
<feature type="domain" description="WW" evidence="11">
    <location>
        <begin position="704"/>
        <end position="737"/>
    </location>
</feature>
<reference evidence="15" key="1">
    <citation type="submission" date="2013-08" db="EMBL/GenBank/DDBJ databases">
        <title>Gene expansion shapes genome architecture in the human pathogen Lichtheimia corymbifera: an evolutionary genomics analysis in the ancient terrestrial Mucorales (Mucoromycotina).</title>
        <authorList>
            <person name="Schwartze V.U."/>
            <person name="Winter S."/>
            <person name="Shelest E."/>
            <person name="Marcet-Houben M."/>
            <person name="Horn F."/>
            <person name="Wehner S."/>
            <person name="Hoffmann K."/>
            <person name="Riege K."/>
            <person name="Sammeth M."/>
            <person name="Nowrousian M."/>
            <person name="Valiante V."/>
            <person name="Linde J."/>
            <person name="Jacobsen I.D."/>
            <person name="Marz M."/>
            <person name="Brakhage A.A."/>
            <person name="Gabaldon T."/>
            <person name="Bocker S."/>
            <person name="Voigt K."/>
        </authorList>
    </citation>
    <scope>NUCLEOTIDE SEQUENCE [LARGE SCALE GENOMIC DNA]</scope>
    <source>
        <strain evidence="15">FSU 9682</strain>
    </source>
</reference>
<evidence type="ECO:0000313" key="16">
    <source>
        <dbReference type="Proteomes" id="UP000027586"/>
    </source>
</evidence>
<dbReference type="InterPro" id="IPR001214">
    <property type="entry name" value="SET_dom"/>
</dbReference>
<keyword evidence="6" id="KW-0949">S-adenosyl-L-methionine</keyword>
<dbReference type="SMART" id="SM00570">
    <property type="entry name" value="AWS"/>
    <property type="match status" value="1"/>
</dbReference>
<evidence type="ECO:0000256" key="1">
    <source>
        <dbReference type="ARBA" id="ARBA00004123"/>
    </source>
</evidence>
<dbReference type="SUPFAM" id="SSF51045">
    <property type="entry name" value="WW domain"/>
    <property type="match status" value="1"/>
</dbReference>
<dbReference type="AlphaFoldDB" id="A0A068RGQ7"/>
<evidence type="ECO:0000256" key="9">
    <source>
        <dbReference type="ARBA" id="ARBA00047545"/>
    </source>
</evidence>
<comment type="catalytic activity">
    <reaction evidence="9">
        <text>L-lysyl(36)-[histone H3] + 3 S-adenosyl-L-methionine = N(6),N(6),N(6)-trimethyl-L-lysyl(36)-[histone H3] + 3 S-adenosyl-L-homocysteine + 3 H(+)</text>
        <dbReference type="Rhea" id="RHEA:60324"/>
        <dbReference type="Rhea" id="RHEA-COMP:9785"/>
        <dbReference type="Rhea" id="RHEA-COMP:15536"/>
        <dbReference type="ChEBI" id="CHEBI:15378"/>
        <dbReference type="ChEBI" id="CHEBI:29969"/>
        <dbReference type="ChEBI" id="CHEBI:57856"/>
        <dbReference type="ChEBI" id="CHEBI:59789"/>
        <dbReference type="ChEBI" id="CHEBI:61961"/>
        <dbReference type="EC" id="2.1.1.359"/>
    </reaction>
</comment>
<dbReference type="EMBL" id="CBTN010000003">
    <property type="protein sequence ID" value="CDH49358.1"/>
    <property type="molecule type" value="Genomic_DNA"/>
</dbReference>
<dbReference type="PROSITE" id="PS01159">
    <property type="entry name" value="WW_DOMAIN_1"/>
    <property type="match status" value="1"/>
</dbReference>
<dbReference type="CDD" id="cd19172">
    <property type="entry name" value="SET_SETD2"/>
    <property type="match status" value="1"/>
</dbReference>
<evidence type="ECO:0000256" key="7">
    <source>
        <dbReference type="ARBA" id="ARBA00023242"/>
    </source>
</evidence>
<protein>
    <recommendedName>
        <fullName evidence="8">SET domain-containing protein 2</fullName>
    </recommendedName>
</protein>
<dbReference type="Gene3D" id="1.20.930.10">
    <property type="entry name" value="Conserved domain common to transcription factors TFIIS, elongin A, CRSP70"/>
    <property type="match status" value="1"/>
</dbReference>
<evidence type="ECO:0000256" key="2">
    <source>
        <dbReference type="ARBA" id="ARBA00004286"/>
    </source>
</evidence>
<dbReference type="SMART" id="SM00317">
    <property type="entry name" value="SET"/>
    <property type="match status" value="1"/>
</dbReference>
<dbReference type="InterPro" id="IPR044437">
    <property type="entry name" value="SETD2/Set2_SET"/>
</dbReference>
<dbReference type="STRING" id="1263082.A0A068RGQ7"/>
<dbReference type="PROSITE" id="PS50280">
    <property type="entry name" value="SET"/>
    <property type="match status" value="1"/>
</dbReference>
<keyword evidence="16" id="KW-1185">Reference proteome</keyword>
<dbReference type="Proteomes" id="UP000027586">
    <property type="component" value="Unassembled WGS sequence"/>
</dbReference>
<dbReference type="GO" id="GO:0032259">
    <property type="term" value="P:methylation"/>
    <property type="evidence" value="ECO:0007669"/>
    <property type="project" value="UniProtKB-KW"/>
</dbReference>
<evidence type="ECO:0000313" key="15">
    <source>
        <dbReference type="EMBL" id="CDH49358.1"/>
    </source>
</evidence>
<feature type="compositionally biased region" description="Polar residues" evidence="10">
    <location>
        <begin position="124"/>
        <end position="133"/>
    </location>
</feature>
<dbReference type="CDD" id="cd00201">
    <property type="entry name" value="WW"/>
    <property type="match status" value="1"/>
</dbReference>
<evidence type="ECO:0000259" key="12">
    <source>
        <dbReference type="PROSITE" id="PS50280"/>
    </source>
</evidence>
<dbReference type="InterPro" id="IPR035441">
    <property type="entry name" value="TFIIS/LEDGF_dom_sf"/>
</dbReference>
<dbReference type="SMART" id="SM00456">
    <property type="entry name" value="WW"/>
    <property type="match status" value="1"/>
</dbReference>
<dbReference type="PROSITE" id="PS50868">
    <property type="entry name" value="POST_SET"/>
    <property type="match status" value="1"/>
</dbReference>
<dbReference type="GO" id="GO:0010468">
    <property type="term" value="P:regulation of gene expression"/>
    <property type="evidence" value="ECO:0007669"/>
    <property type="project" value="TreeGrafter"/>
</dbReference>
<keyword evidence="3" id="KW-0158">Chromosome</keyword>
<dbReference type="InterPro" id="IPR003616">
    <property type="entry name" value="Post-SET_dom"/>
</dbReference>
<sequence>MTHGVTLISYNCFPAHDKAERGRYFPFLNPFPNSTTIVIWISSVNAPNHSTICLGNRKANRNQVLSDMPNNASSSDSNTVVQPGSESTRHGHMQEAFDEGRSEEDQIPNNNNNNNSNTTTTSTHLKPQSHATNNVDTTHLPSATAEAMGTYGNISQNIYCGTATGRSIASESMPCECKYDPDSSDPDEACGDDNTCINRMMFMECLAEHCPSDRYCRNRRFQLRQYARVDVIRTELKGYGLRALADLPANAFIMEYIGEVIPYKEFIRRTKIYEKEGVEHYYFMTLKNDEIIDATRKGCLARFINHSCNPNSVTQKWVVGKSMRIGLFTMRPVKAGEELTFDYKFERYGATAQPCYCGEPNCKGYIGASSSQEEEELTGQFIEPEEDIDEEDLRSLQPLHDVEQVKSFVKKMLDSIGNASLVNKLLDCLDLTNPENSVGKEVLKRFVRLHGLKMLKCWLSEWKYNDEIIEKVLRILGKLPLANRNGLDDCKMFDVVRKFTDSESQEISTRSTELLEAWSELKEVYRIPKRVYVENEVEDVTESGTEVDADHKEIVREKAASKKSKYNSTRAFFDPDDDFYEYIPLATTDAEINSIMRYPPRPAIPTAPRAMLEYTAMMNDNSYGWYHYPTYNYYDNSYPGCYVLQDLQYAYMASLGSEAYNQGQVTQTAQTEAADQGNTAALAGQDPTAPSTSGGTTSNGAETRKLPANWQKAVTDAGDTYYYNTITKVSQWEFPEEKVSSIEGVDKNQLDDLVKQAVERKRQQTSSISPANSVTGQTPRVVTPAASTSGSNEVEGGGSHGMDEVDLKREVGKVVTKYLTVKQQALWKGDKHLFKELARKLTHHVVDRETQSKRKIVGMTGALRAKIEKFIDMHGNDFALKIQQTRQK</sequence>
<evidence type="ECO:0000259" key="11">
    <source>
        <dbReference type="PROSITE" id="PS50020"/>
    </source>
</evidence>
<dbReference type="Pfam" id="PF00856">
    <property type="entry name" value="SET"/>
    <property type="match status" value="1"/>
</dbReference>